<name>A0ABD5RYL9_9EURY</name>
<proteinExistence type="predicted"/>
<organism evidence="2 3">
    <name type="scientific">Halobium palmae</name>
    <dbReference type="NCBI Taxonomy" id="1776492"/>
    <lineage>
        <taxon>Archaea</taxon>
        <taxon>Methanobacteriati</taxon>
        <taxon>Methanobacteriota</taxon>
        <taxon>Stenosarchaea group</taxon>
        <taxon>Halobacteria</taxon>
        <taxon>Halobacteriales</taxon>
        <taxon>Haloferacaceae</taxon>
        <taxon>Halobium</taxon>
    </lineage>
</organism>
<feature type="compositionally biased region" description="Gly residues" evidence="1">
    <location>
        <begin position="1"/>
        <end position="11"/>
    </location>
</feature>
<dbReference type="AlphaFoldDB" id="A0ABD5RYL9"/>
<protein>
    <submittedName>
        <fullName evidence="2">Uncharacterized protein</fullName>
    </submittedName>
</protein>
<accession>A0ABD5RYL9</accession>
<dbReference type="Proteomes" id="UP001596328">
    <property type="component" value="Unassembled WGS sequence"/>
</dbReference>
<gene>
    <name evidence="2" type="ORF">ACFQE1_08055</name>
</gene>
<comment type="caution">
    <text evidence="2">The sequence shown here is derived from an EMBL/GenBank/DDBJ whole genome shotgun (WGS) entry which is preliminary data.</text>
</comment>
<dbReference type="EMBL" id="JBHSWU010000149">
    <property type="protein sequence ID" value="MFC6724324.1"/>
    <property type="molecule type" value="Genomic_DNA"/>
</dbReference>
<evidence type="ECO:0000256" key="1">
    <source>
        <dbReference type="SAM" id="MobiDB-lite"/>
    </source>
</evidence>
<feature type="compositionally biased region" description="Low complexity" evidence="1">
    <location>
        <begin position="18"/>
        <end position="54"/>
    </location>
</feature>
<keyword evidence="3" id="KW-1185">Reference proteome</keyword>
<evidence type="ECO:0000313" key="2">
    <source>
        <dbReference type="EMBL" id="MFC6724324.1"/>
    </source>
</evidence>
<reference evidence="2 3" key="1">
    <citation type="journal article" date="2019" name="Int. J. Syst. Evol. Microbiol.">
        <title>The Global Catalogue of Microorganisms (GCM) 10K type strain sequencing project: providing services to taxonomists for standard genome sequencing and annotation.</title>
        <authorList>
            <consortium name="The Broad Institute Genomics Platform"/>
            <consortium name="The Broad Institute Genome Sequencing Center for Infectious Disease"/>
            <person name="Wu L."/>
            <person name="Ma J."/>
        </authorList>
    </citation>
    <scope>NUCLEOTIDE SEQUENCE [LARGE SCALE GENOMIC DNA]</scope>
    <source>
        <strain evidence="2 3">NBRC 111368</strain>
    </source>
</reference>
<evidence type="ECO:0000313" key="3">
    <source>
        <dbReference type="Proteomes" id="UP001596328"/>
    </source>
</evidence>
<feature type="region of interest" description="Disordered" evidence="1">
    <location>
        <begin position="1"/>
        <end position="55"/>
    </location>
</feature>
<sequence length="254" mass="26212">MVVFAGCGGVSSGDDPGETTTAATTAAATTDESTSATTAGTPTPTPTPNGSVGPWFDLTRSGHYEFAVLVSDDTGSASGSTVIDVRRESDGNVTVASTIESTDGTRVSGSGTGPVVDPHDFSVFGRLESESGTAENDTMLRQSTLAPIAILQDLTDSFVGGQELRVGNTWQLSRADGAAPVDVEVVGTETVAGIDCYRVVATVGGDTLWEMSVPEDDVATHLTLYNQDGTQRMNFELVERSQIPPVVGSSSLAQ</sequence>